<dbReference type="Proteomes" id="UP000332933">
    <property type="component" value="Unassembled WGS sequence"/>
</dbReference>
<gene>
    <name evidence="4" type="primary">Aste57867_13898</name>
    <name evidence="3" type="ORF">As57867_013847</name>
    <name evidence="4" type="ORF">ASTE57867_13898</name>
</gene>
<dbReference type="EMBL" id="CAADRA010005512">
    <property type="protein sequence ID" value="VFT90729.1"/>
    <property type="molecule type" value="Genomic_DNA"/>
</dbReference>
<feature type="region of interest" description="Disordered" evidence="1">
    <location>
        <begin position="28"/>
        <end position="144"/>
    </location>
</feature>
<evidence type="ECO:0000256" key="2">
    <source>
        <dbReference type="SAM" id="SignalP"/>
    </source>
</evidence>
<feature type="compositionally biased region" description="Low complexity" evidence="1">
    <location>
        <begin position="123"/>
        <end position="141"/>
    </location>
</feature>
<evidence type="ECO:0000313" key="3">
    <source>
        <dbReference type="EMBL" id="KAF0695281.1"/>
    </source>
</evidence>
<evidence type="ECO:0000313" key="5">
    <source>
        <dbReference type="Proteomes" id="UP000332933"/>
    </source>
</evidence>
<keyword evidence="5" id="KW-1185">Reference proteome</keyword>
<proteinExistence type="predicted"/>
<dbReference type="EMBL" id="VJMH01005491">
    <property type="protein sequence ID" value="KAF0695281.1"/>
    <property type="molecule type" value="Genomic_DNA"/>
</dbReference>
<reference evidence="4 5" key="1">
    <citation type="submission" date="2019-03" db="EMBL/GenBank/DDBJ databases">
        <authorList>
            <person name="Gaulin E."/>
            <person name="Dumas B."/>
        </authorList>
    </citation>
    <scope>NUCLEOTIDE SEQUENCE [LARGE SCALE GENOMIC DNA]</scope>
    <source>
        <strain evidence="4">CBS 568.67</strain>
    </source>
</reference>
<reference evidence="3" key="2">
    <citation type="submission" date="2019-06" db="EMBL/GenBank/DDBJ databases">
        <title>Genomics analysis of Aphanomyces spp. identifies a new class of oomycete effector associated with host adaptation.</title>
        <authorList>
            <person name="Gaulin E."/>
        </authorList>
    </citation>
    <scope>NUCLEOTIDE SEQUENCE</scope>
    <source>
        <strain evidence="3">CBS 578.67</strain>
    </source>
</reference>
<feature type="signal peptide" evidence="2">
    <location>
        <begin position="1"/>
        <end position="18"/>
    </location>
</feature>
<evidence type="ECO:0000313" key="4">
    <source>
        <dbReference type="EMBL" id="VFT90729.1"/>
    </source>
</evidence>
<keyword evidence="2" id="KW-0732">Signal</keyword>
<protein>
    <submittedName>
        <fullName evidence="4">Aste57867_13898 protein</fullName>
    </submittedName>
</protein>
<sequence>MKFTLLVLTSLVATLACAQEDHLGRHRNDTQVGNWTQEGDRHPPRDDGGNHTRPDEGHFGPEACNRTHLGNGTHQRGNETFHGPNGGDHPNGGNWTIDGNVTRPPGGCGQLRGGNHSKPGHNTSAAPATTAAAVDTVQTGTSSDANGLMLSAMIVMASGVAIMV</sequence>
<evidence type="ECO:0000256" key="1">
    <source>
        <dbReference type="SAM" id="MobiDB-lite"/>
    </source>
</evidence>
<dbReference type="PROSITE" id="PS51257">
    <property type="entry name" value="PROKAR_LIPOPROTEIN"/>
    <property type="match status" value="1"/>
</dbReference>
<feature type="chain" id="PRO_5036116293" evidence="2">
    <location>
        <begin position="19"/>
        <end position="164"/>
    </location>
</feature>
<dbReference type="AlphaFoldDB" id="A0A485L1H7"/>
<accession>A0A485L1H7</accession>
<feature type="compositionally biased region" description="Basic and acidic residues" evidence="1">
    <location>
        <begin position="38"/>
        <end position="59"/>
    </location>
</feature>
<name>A0A485L1H7_9STRA</name>
<organism evidence="4 5">
    <name type="scientific">Aphanomyces stellatus</name>
    <dbReference type="NCBI Taxonomy" id="120398"/>
    <lineage>
        <taxon>Eukaryota</taxon>
        <taxon>Sar</taxon>
        <taxon>Stramenopiles</taxon>
        <taxon>Oomycota</taxon>
        <taxon>Saprolegniomycetes</taxon>
        <taxon>Saprolegniales</taxon>
        <taxon>Verrucalvaceae</taxon>
        <taxon>Aphanomyces</taxon>
    </lineage>
</organism>